<gene>
    <name evidence="1" type="ORF">F4820DRAFT_466880</name>
</gene>
<proteinExistence type="predicted"/>
<name>A0ACB9Z8E8_9PEZI</name>
<dbReference type="Proteomes" id="UP001497700">
    <property type="component" value="Unassembled WGS sequence"/>
</dbReference>
<keyword evidence="2" id="KW-1185">Reference proteome</keyword>
<comment type="caution">
    <text evidence="1">The sequence shown here is derived from an EMBL/GenBank/DDBJ whole genome shotgun (WGS) entry which is preliminary data.</text>
</comment>
<dbReference type="EMBL" id="MU393441">
    <property type="protein sequence ID" value="KAI4868101.1"/>
    <property type="molecule type" value="Genomic_DNA"/>
</dbReference>
<organism evidence="1 2">
    <name type="scientific">Hypoxylon rubiginosum</name>
    <dbReference type="NCBI Taxonomy" id="110542"/>
    <lineage>
        <taxon>Eukaryota</taxon>
        <taxon>Fungi</taxon>
        <taxon>Dikarya</taxon>
        <taxon>Ascomycota</taxon>
        <taxon>Pezizomycotina</taxon>
        <taxon>Sordariomycetes</taxon>
        <taxon>Xylariomycetidae</taxon>
        <taxon>Xylariales</taxon>
        <taxon>Hypoxylaceae</taxon>
        <taxon>Hypoxylon</taxon>
    </lineage>
</organism>
<evidence type="ECO:0000313" key="1">
    <source>
        <dbReference type="EMBL" id="KAI4868101.1"/>
    </source>
</evidence>
<accession>A0ACB9Z8E8</accession>
<sequence>MTLCDTDGESGLLRTLSQQAQPAQPAVSSTNRAHNRTHEAGSSGTYQRCQSNQHRRLSQPLQPSGADNFRAAELELQPSANRQPPPTTSTNAVTQPLHDHIPLPERPKPIVIGKRRITNPAELAIRPISPSSSFTSSFSRSTPSLGGRSSSGGGGSSGQETPPLPSPRDNDVASQQQQTTVNVTQEKACEVCWRGYW</sequence>
<evidence type="ECO:0000313" key="2">
    <source>
        <dbReference type="Proteomes" id="UP001497700"/>
    </source>
</evidence>
<reference evidence="1 2" key="1">
    <citation type="journal article" date="2022" name="New Phytol.">
        <title>Ecological generalism drives hyperdiversity of secondary metabolite gene clusters in xylarialean endophytes.</title>
        <authorList>
            <person name="Franco M.E.E."/>
            <person name="Wisecaver J.H."/>
            <person name="Arnold A.E."/>
            <person name="Ju Y.M."/>
            <person name="Slot J.C."/>
            <person name="Ahrendt S."/>
            <person name="Moore L.P."/>
            <person name="Eastman K.E."/>
            <person name="Scott K."/>
            <person name="Konkel Z."/>
            <person name="Mondo S.J."/>
            <person name="Kuo A."/>
            <person name="Hayes R.D."/>
            <person name="Haridas S."/>
            <person name="Andreopoulos B."/>
            <person name="Riley R."/>
            <person name="LaButti K."/>
            <person name="Pangilinan J."/>
            <person name="Lipzen A."/>
            <person name="Amirebrahimi M."/>
            <person name="Yan J."/>
            <person name="Adam C."/>
            <person name="Keymanesh K."/>
            <person name="Ng V."/>
            <person name="Louie K."/>
            <person name="Northen T."/>
            <person name="Drula E."/>
            <person name="Henrissat B."/>
            <person name="Hsieh H.M."/>
            <person name="Youens-Clark K."/>
            <person name="Lutzoni F."/>
            <person name="Miadlikowska J."/>
            <person name="Eastwood D.C."/>
            <person name="Hamelin R.C."/>
            <person name="Grigoriev I.V."/>
            <person name="U'Ren J.M."/>
        </authorList>
    </citation>
    <scope>NUCLEOTIDE SEQUENCE [LARGE SCALE GENOMIC DNA]</scope>
    <source>
        <strain evidence="1 2">CBS 119005</strain>
    </source>
</reference>
<protein>
    <submittedName>
        <fullName evidence="1">Uncharacterized protein</fullName>
    </submittedName>
</protein>